<reference evidence="2" key="2">
    <citation type="submission" date="2025-08" db="UniProtKB">
        <authorList>
            <consortium name="Ensembl"/>
        </authorList>
    </citation>
    <scope>IDENTIFICATION</scope>
</reference>
<organism evidence="2 3">
    <name type="scientific">Melopsittacus undulatus</name>
    <name type="common">Budgerigar</name>
    <name type="synonym">Psittacus undulatus</name>
    <dbReference type="NCBI Taxonomy" id="13146"/>
    <lineage>
        <taxon>Eukaryota</taxon>
        <taxon>Metazoa</taxon>
        <taxon>Chordata</taxon>
        <taxon>Craniata</taxon>
        <taxon>Vertebrata</taxon>
        <taxon>Euteleostomi</taxon>
        <taxon>Archelosauria</taxon>
        <taxon>Archosauria</taxon>
        <taxon>Dinosauria</taxon>
        <taxon>Saurischia</taxon>
        <taxon>Theropoda</taxon>
        <taxon>Coelurosauria</taxon>
        <taxon>Aves</taxon>
        <taxon>Neognathae</taxon>
        <taxon>Neoaves</taxon>
        <taxon>Telluraves</taxon>
        <taxon>Australaves</taxon>
        <taxon>Psittaciformes</taxon>
        <taxon>Psittaculidae</taxon>
        <taxon>Melopsittacus</taxon>
    </lineage>
</organism>
<dbReference type="Proteomes" id="UP000694405">
    <property type="component" value="Chromosome 20"/>
</dbReference>
<feature type="compositionally biased region" description="Polar residues" evidence="1">
    <location>
        <begin position="124"/>
        <end position="135"/>
    </location>
</feature>
<reference evidence="2" key="3">
    <citation type="submission" date="2025-09" db="UniProtKB">
        <authorList>
            <consortium name="Ensembl"/>
        </authorList>
    </citation>
    <scope>IDENTIFICATION</scope>
</reference>
<feature type="region of interest" description="Disordered" evidence="1">
    <location>
        <begin position="1"/>
        <end position="110"/>
    </location>
</feature>
<reference evidence="2" key="1">
    <citation type="submission" date="2020-03" db="EMBL/GenBank/DDBJ databases">
        <title>Melopsittacus undulatus (budgerigar) genome, bMelUnd1, maternal haplotype with Z.</title>
        <authorList>
            <person name="Gedman G."/>
            <person name="Mountcastle J."/>
            <person name="Haase B."/>
            <person name="Formenti G."/>
            <person name="Wright T."/>
            <person name="Apodaca J."/>
            <person name="Pelan S."/>
            <person name="Chow W."/>
            <person name="Rhie A."/>
            <person name="Howe K."/>
            <person name="Fedrigo O."/>
            <person name="Jarvis E.D."/>
        </authorList>
    </citation>
    <scope>NUCLEOTIDE SEQUENCE [LARGE SCALE GENOMIC DNA]</scope>
</reference>
<feature type="region of interest" description="Disordered" evidence="1">
    <location>
        <begin position="117"/>
        <end position="136"/>
    </location>
</feature>
<dbReference type="Ensembl" id="ENSMUNT00000025790.1">
    <property type="protein sequence ID" value="ENSMUNP00000026524.1"/>
    <property type="gene ID" value="ENSMUNG00000021348.1"/>
</dbReference>
<sequence length="168" mass="17486">MGGAPEWGALVSKEEVGSPSLINPGIRGWERSHGAAPAPRAALSVTTTSSSAAMGLGPTSLTLHPPQQPWEAHSQAGIASLLPASTGRGSDSAWTLSHCNTQPPPPPKHRRCCRSLRPAPHPNTFPTIGSRTPQPGSRLWSWAVMETRALELGSDGDPGAAIAELSPK</sequence>
<name>A0A8V5GKT6_MELUD</name>
<proteinExistence type="predicted"/>
<feature type="compositionally biased region" description="Low complexity" evidence="1">
    <location>
        <begin position="41"/>
        <end position="53"/>
    </location>
</feature>
<keyword evidence="3" id="KW-1185">Reference proteome</keyword>
<feature type="compositionally biased region" description="Polar residues" evidence="1">
    <location>
        <begin position="87"/>
        <end position="101"/>
    </location>
</feature>
<accession>A0A8V5GKT6</accession>
<evidence type="ECO:0000256" key="1">
    <source>
        <dbReference type="SAM" id="MobiDB-lite"/>
    </source>
</evidence>
<protein>
    <submittedName>
        <fullName evidence="2">Uncharacterized protein</fullName>
    </submittedName>
</protein>
<evidence type="ECO:0000313" key="2">
    <source>
        <dbReference type="Ensembl" id="ENSMUNP00000026524.1"/>
    </source>
</evidence>
<dbReference type="AlphaFoldDB" id="A0A8V5GKT6"/>
<evidence type="ECO:0000313" key="3">
    <source>
        <dbReference type="Proteomes" id="UP000694405"/>
    </source>
</evidence>